<evidence type="ECO:0000256" key="2">
    <source>
        <dbReference type="ARBA" id="ARBA00023125"/>
    </source>
</evidence>
<dbReference type="PANTHER" id="PTHR33204:SF29">
    <property type="entry name" value="TRANSCRIPTIONAL REGULATOR"/>
    <property type="match status" value="1"/>
</dbReference>
<accession>A0A1W1USE5</accession>
<evidence type="ECO:0000256" key="1">
    <source>
        <dbReference type="ARBA" id="ARBA00023015"/>
    </source>
</evidence>
<evidence type="ECO:0000313" key="5">
    <source>
        <dbReference type="EMBL" id="SMB84017.1"/>
    </source>
</evidence>
<sequence length="173" mass="19459">MKKHALDIEGLCEVGVSLSVLEGRWKCIVLFYLWKEPQRFGQLKRLIGQVAPRMLTLQLRELEEDGLITRSVLNQVSAYVEYRLTPLGRAFAVLLPPCAIGAACTEKCSERKSAAEDNHEAGLSGHLRFPEWHAGREASYDYTSDFISCALHHCASIHQAFCTRTLRSKSIPE</sequence>
<keyword evidence="2" id="KW-0238">DNA-binding</keyword>
<dbReference type="AlphaFoldDB" id="A0A1W1USE5"/>
<dbReference type="Gene3D" id="1.10.10.10">
    <property type="entry name" value="Winged helix-like DNA-binding domain superfamily/Winged helix DNA-binding domain"/>
    <property type="match status" value="1"/>
</dbReference>
<gene>
    <name evidence="5" type="ORF">SAMN00790413_04968</name>
</gene>
<dbReference type="PANTHER" id="PTHR33204">
    <property type="entry name" value="TRANSCRIPTIONAL REGULATOR, MARR FAMILY"/>
    <property type="match status" value="1"/>
</dbReference>
<dbReference type="InterPro" id="IPR036388">
    <property type="entry name" value="WH-like_DNA-bd_sf"/>
</dbReference>
<feature type="domain" description="HTH hxlR-type" evidence="4">
    <location>
        <begin position="12"/>
        <end position="110"/>
    </location>
</feature>
<protein>
    <submittedName>
        <fullName evidence="5">Transcriptional regulator, HxlR family</fullName>
    </submittedName>
</protein>
<reference evidence="5 6" key="1">
    <citation type="submission" date="2017-04" db="EMBL/GenBank/DDBJ databases">
        <authorList>
            <person name="Afonso C.L."/>
            <person name="Miller P.J."/>
            <person name="Scott M.A."/>
            <person name="Spackman E."/>
            <person name="Goraichik I."/>
            <person name="Dimitrov K.M."/>
            <person name="Suarez D.L."/>
            <person name="Swayne D.E."/>
        </authorList>
    </citation>
    <scope>NUCLEOTIDE SEQUENCE [LARGE SCALE GENOMIC DNA]</scope>
    <source>
        <strain evidence="5 6">KR-140</strain>
    </source>
</reference>
<dbReference type="EMBL" id="FWWU01000007">
    <property type="protein sequence ID" value="SMB84017.1"/>
    <property type="molecule type" value="Genomic_DNA"/>
</dbReference>
<keyword evidence="1" id="KW-0805">Transcription regulation</keyword>
<dbReference type="InterPro" id="IPR036390">
    <property type="entry name" value="WH_DNA-bd_sf"/>
</dbReference>
<dbReference type="InterPro" id="IPR002577">
    <property type="entry name" value="HTH_HxlR"/>
</dbReference>
<name>A0A1W1USE5_9DEIO</name>
<evidence type="ECO:0000313" key="6">
    <source>
        <dbReference type="Proteomes" id="UP000192582"/>
    </source>
</evidence>
<dbReference type="STRING" id="695939.SAMN00790413_04968"/>
<dbReference type="GO" id="GO:0003677">
    <property type="term" value="F:DNA binding"/>
    <property type="evidence" value="ECO:0007669"/>
    <property type="project" value="UniProtKB-KW"/>
</dbReference>
<dbReference type="PROSITE" id="PS51118">
    <property type="entry name" value="HTH_HXLR"/>
    <property type="match status" value="1"/>
</dbReference>
<dbReference type="OrthoDB" id="9791143at2"/>
<keyword evidence="3" id="KW-0804">Transcription</keyword>
<organism evidence="5 6">
    <name type="scientific">Deinococcus hopiensis KR-140</name>
    <dbReference type="NCBI Taxonomy" id="695939"/>
    <lineage>
        <taxon>Bacteria</taxon>
        <taxon>Thermotogati</taxon>
        <taxon>Deinococcota</taxon>
        <taxon>Deinococci</taxon>
        <taxon>Deinococcales</taxon>
        <taxon>Deinococcaceae</taxon>
        <taxon>Deinococcus</taxon>
    </lineage>
</organism>
<evidence type="ECO:0000256" key="3">
    <source>
        <dbReference type="ARBA" id="ARBA00023163"/>
    </source>
</evidence>
<keyword evidence="6" id="KW-1185">Reference proteome</keyword>
<dbReference type="SUPFAM" id="SSF46785">
    <property type="entry name" value="Winged helix' DNA-binding domain"/>
    <property type="match status" value="1"/>
</dbReference>
<evidence type="ECO:0000259" key="4">
    <source>
        <dbReference type="PROSITE" id="PS51118"/>
    </source>
</evidence>
<proteinExistence type="predicted"/>
<dbReference type="Proteomes" id="UP000192582">
    <property type="component" value="Unassembled WGS sequence"/>
</dbReference>
<dbReference type="Pfam" id="PF01638">
    <property type="entry name" value="HxlR"/>
    <property type="match status" value="1"/>
</dbReference>
<dbReference type="RefSeq" id="WP_139806619.1">
    <property type="nucleotide sequence ID" value="NZ_FWWU01000007.1"/>
</dbReference>